<dbReference type="EMBL" id="VDEP01000001">
    <property type="protein sequence ID" value="KAA1139200.1"/>
    <property type="molecule type" value="Genomic_DNA"/>
</dbReference>
<evidence type="ECO:0000313" key="3">
    <source>
        <dbReference type="Proteomes" id="UP000325313"/>
    </source>
</evidence>
<proteinExistence type="predicted"/>
<protein>
    <submittedName>
        <fullName evidence="2">Uncharacterized protein</fullName>
    </submittedName>
</protein>
<feature type="region of interest" description="Disordered" evidence="1">
    <location>
        <begin position="1"/>
        <end position="23"/>
    </location>
</feature>
<evidence type="ECO:0000256" key="1">
    <source>
        <dbReference type="SAM" id="MobiDB-lite"/>
    </source>
</evidence>
<name>A0A5B0SMV3_PUCGR</name>
<reference evidence="2 3" key="1">
    <citation type="submission" date="2019-05" db="EMBL/GenBank/DDBJ databases">
        <title>Emergence of the Ug99 lineage of the wheat stem rust pathogen through somatic hybridization.</title>
        <authorList>
            <person name="Li F."/>
            <person name="Upadhyaya N.M."/>
            <person name="Sperschneider J."/>
            <person name="Matny O."/>
            <person name="Nguyen-Phuc H."/>
            <person name="Mago R."/>
            <person name="Raley C."/>
            <person name="Miller M.E."/>
            <person name="Silverstein K.A.T."/>
            <person name="Henningsen E."/>
            <person name="Hirsch C.D."/>
            <person name="Visser B."/>
            <person name="Pretorius Z.A."/>
            <person name="Steffenson B.J."/>
            <person name="Schwessinger B."/>
            <person name="Dodds P.N."/>
            <person name="Figueroa M."/>
        </authorList>
    </citation>
    <scope>NUCLEOTIDE SEQUENCE [LARGE SCALE GENOMIC DNA]</scope>
    <source>
        <strain evidence="2 3">Ug99</strain>
    </source>
</reference>
<dbReference type="AlphaFoldDB" id="A0A5B0SMV3"/>
<feature type="compositionally biased region" description="Polar residues" evidence="1">
    <location>
        <begin position="9"/>
        <end position="23"/>
    </location>
</feature>
<sequence>MLPVRHRQATATNSQPSARNAESCTHMAPRVTYWMSKPFTVYVNIRTPKEQLRKFGRATSFDS</sequence>
<accession>A0A5B0SMV3</accession>
<organism evidence="2 3">
    <name type="scientific">Puccinia graminis f. sp. tritici</name>
    <dbReference type="NCBI Taxonomy" id="56615"/>
    <lineage>
        <taxon>Eukaryota</taxon>
        <taxon>Fungi</taxon>
        <taxon>Dikarya</taxon>
        <taxon>Basidiomycota</taxon>
        <taxon>Pucciniomycotina</taxon>
        <taxon>Pucciniomycetes</taxon>
        <taxon>Pucciniales</taxon>
        <taxon>Pucciniaceae</taxon>
        <taxon>Puccinia</taxon>
    </lineage>
</organism>
<evidence type="ECO:0000313" key="2">
    <source>
        <dbReference type="EMBL" id="KAA1139200.1"/>
    </source>
</evidence>
<comment type="caution">
    <text evidence="2">The sequence shown here is derived from an EMBL/GenBank/DDBJ whole genome shotgun (WGS) entry which is preliminary data.</text>
</comment>
<gene>
    <name evidence="2" type="ORF">PGTUg99_037298</name>
</gene>
<dbReference type="Proteomes" id="UP000325313">
    <property type="component" value="Unassembled WGS sequence"/>
</dbReference>